<accession>A0ABT0FBF8</accession>
<keyword evidence="2" id="KW-1185">Reference proteome</keyword>
<evidence type="ECO:0000313" key="2">
    <source>
        <dbReference type="Proteomes" id="UP001300096"/>
    </source>
</evidence>
<proteinExistence type="predicted"/>
<comment type="caution">
    <text evidence="1">The sequence shown here is derived from an EMBL/GenBank/DDBJ whole genome shotgun (WGS) entry which is preliminary data.</text>
</comment>
<sequence>MEYVTIEIPVHLWWRVDGCVDNSMAIDVVDGVVMTTMAGSCVRDAGWRASAAFDGERDQYGWPPQHHPLPIVLRAAHWEWTLEQLDRWEPYSTDSTSAEVRALIAQALRDR</sequence>
<dbReference type="RefSeq" id="WP_247628524.1">
    <property type="nucleotide sequence ID" value="NZ_JAHWXN010000001.1"/>
</dbReference>
<evidence type="ECO:0000313" key="1">
    <source>
        <dbReference type="EMBL" id="MCK2035086.1"/>
    </source>
</evidence>
<protein>
    <submittedName>
        <fullName evidence="1">Uncharacterized protein</fullName>
    </submittedName>
</protein>
<organism evidence="1 2">
    <name type="scientific">Microbacterium croceum</name>
    <dbReference type="NCBI Taxonomy" id="2851645"/>
    <lineage>
        <taxon>Bacteria</taxon>
        <taxon>Bacillati</taxon>
        <taxon>Actinomycetota</taxon>
        <taxon>Actinomycetes</taxon>
        <taxon>Micrococcales</taxon>
        <taxon>Microbacteriaceae</taxon>
        <taxon>Microbacterium</taxon>
    </lineage>
</organism>
<dbReference type="EMBL" id="JAHWXN010000001">
    <property type="protein sequence ID" value="MCK2035086.1"/>
    <property type="molecule type" value="Genomic_DNA"/>
</dbReference>
<reference evidence="1 2" key="1">
    <citation type="submission" date="2021-06" db="EMBL/GenBank/DDBJ databases">
        <title>Genome-based taxonomic framework of Microbacterium strains isolated from marine environment, the description of four new species and reclassification of four preexisting species.</title>
        <authorList>
            <person name="Lee S.D."/>
            <person name="Kim S.-M."/>
            <person name="Byeon Y.-S."/>
            <person name="Yang H.L."/>
            <person name="Kim I.S."/>
        </authorList>
    </citation>
    <scope>NUCLEOTIDE SEQUENCE [LARGE SCALE GENOMIC DNA]</scope>
    <source>
        <strain evidence="1 2">SSW1-49</strain>
    </source>
</reference>
<gene>
    <name evidence="1" type="ORF">KZC51_02960</name>
</gene>
<dbReference type="Proteomes" id="UP001300096">
    <property type="component" value="Unassembled WGS sequence"/>
</dbReference>
<name>A0ABT0FBF8_9MICO</name>